<dbReference type="PANTHER" id="PTHR30231">
    <property type="entry name" value="DNA POLYMERASE III SUBUNIT EPSILON"/>
    <property type="match status" value="1"/>
</dbReference>
<dbReference type="PANTHER" id="PTHR30231:SF4">
    <property type="entry name" value="PROTEIN NEN2"/>
    <property type="match status" value="1"/>
</dbReference>
<proteinExistence type="predicted"/>
<keyword evidence="1" id="KW-0808">Transferase</keyword>
<evidence type="ECO:0000313" key="11">
    <source>
        <dbReference type="Proteomes" id="UP000051789"/>
    </source>
</evidence>
<comment type="caution">
    <text evidence="10">The sequence shown here is derived from an EMBL/GenBank/DDBJ whole genome shotgun (WGS) entry which is preliminary data.</text>
</comment>
<sequence>MIVITLTKVPRSLRGDLTKWFQEIQTGVFVGSVSARIRDKLWDRVQENIGSGQATMVYSAANELGYQFKTSRTDYEVVDYDGIPLMMHLVTKGSPVGLGFSNAAKYRRAAKFSRRAQKKPIQSKRVMPFVSLDVETTGLSVSDDQIISIGALKSDGQNETGAFKCLINVNRGIPEGISRLTGITSADLITQGVPLAEAMTGLREFVSNWPIVGYNVNFDDGFLLAAAHDVDQPAIKNRMIDLLPLVKKANRFMDNYRLSTVLETYQITNEHPHNSTSDARATLQLALQLIKKGVSVF</sequence>
<reference evidence="10 11" key="1">
    <citation type="journal article" date="2015" name="Genome Announc.">
        <title>Expanding the biotechnology potential of lactobacilli through comparative genomics of 213 strains and associated genera.</title>
        <authorList>
            <person name="Sun Z."/>
            <person name="Harris H.M."/>
            <person name="McCann A."/>
            <person name="Guo C."/>
            <person name="Argimon S."/>
            <person name="Zhang W."/>
            <person name="Yang X."/>
            <person name="Jeffery I.B."/>
            <person name="Cooney J.C."/>
            <person name="Kagawa T.F."/>
            <person name="Liu W."/>
            <person name="Song Y."/>
            <person name="Salvetti E."/>
            <person name="Wrobel A."/>
            <person name="Rasinkangas P."/>
            <person name="Parkhill J."/>
            <person name="Rea M.C."/>
            <person name="O'Sullivan O."/>
            <person name="Ritari J."/>
            <person name="Douillard F.P."/>
            <person name="Paul Ross R."/>
            <person name="Yang R."/>
            <person name="Briner A.E."/>
            <person name="Felis G.E."/>
            <person name="de Vos W.M."/>
            <person name="Barrangou R."/>
            <person name="Klaenhammer T.R."/>
            <person name="Caufield P.W."/>
            <person name="Cui Y."/>
            <person name="Zhang H."/>
            <person name="O'Toole P.W."/>
        </authorList>
    </citation>
    <scope>NUCLEOTIDE SEQUENCE [LARGE SCALE GENOMIC DNA]</scope>
    <source>
        <strain evidence="10 11">DSM 22698</strain>
    </source>
</reference>
<dbReference type="SUPFAM" id="SSF53098">
    <property type="entry name" value="Ribonuclease H-like"/>
    <property type="match status" value="1"/>
</dbReference>
<keyword evidence="5" id="KW-0378">Hydrolase</keyword>
<dbReference type="SMART" id="SM00479">
    <property type="entry name" value="EXOIII"/>
    <property type="match status" value="1"/>
</dbReference>
<accession>A0A0R2C7U0</accession>
<name>A0A0R2C7U0_9LACO</name>
<dbReference type="InterPro" id="IPR010152">
    <property type="entry name" value="CRISPR-assoc_prot_Cas2_sub"/>
</dbReference>
<keyword evidence="2" id="KW-0548">Nucleotidyltransferase</keyword>
<gene>
    <name evidence="10" type="ORF">FD19_GL001143</name>
</gene>
<evidence type="ECO:0000256" key="5">
    <source>
        <dbReference type="ARBA" id="ARBA00022801"/>
    </source>
</evidence>
<keyword evidence="4" id="KW-0540">Nuclease</keyword>
<evidence type="ECO:0000256" key="7">
    <source>
        <dbReference type="ARBA" id="ARBA00022932"/>
    </source>
</evidence>
<dbReference type="InterPro" id="IPR012337">
    <property type="entry name" value="RNaseH-like_sf"/>
</dbReference>
<keyword evidence="6 10" id="KW-0269">Exonuclease</keyword>
<feature type="domain" description="Exonuclease" evidence="9">
    <location>
        <begin position="128"/>
        <end position="295"/>
    </location>
</feature>
<evidence type="ECO:0000256" key="2">
    <source>
        <dbReference type="ARBA" id="ARBA00022695"/>
    </source>
</evidence>
<dbReference type="FunFam" id="3.30.420.10:FF:000045">
    <property type="entry name" value="3'-5' exonuclease DinG"/>
    <property type="match status" value="1"/>
</dbReference>
<evidence type="ECO:0000256" key="6">
    <source>
        <dbReference type="ARBA" id="ARBA00022839"/>
    </source>
</evidence>
<dbReference type="Gene3D" id="3.30.420.10">
    <property type="entry name" value="Ribonuclease H-like superfamily/Ribonuclease H"/>
    <property type="match status" value="1"/>
</dbReference>
<evidence type="ECO:0000256" key="4">
    <source>
        <dbReference type="ARBA" id="ARBA00022722"/>
    </source>
</evidence>
<protein>
    <recommendedName>
        <fullName evidence="8">DNA polymerase III polC-type</fullName>
    </recommendedName>
</protein>
<dbReference type="GO" id="GO:0006260">
    <property type="term" value="P:DNA replication"/>
    <property type="evidence" value="ECO:0007669"/>
    <property type="project" value="UniProtKB-KW"/>
</dbReference>
<dbReference type="NCBIfam" id="TIGR01873">
    <property type="entry name" value="cas_CT1978"/>
    <property type="match status" value="1"/>
</dbReference>
<evidence type="ECO:0000256" key="1">
    <source>
        <dbReference type="ARBA" id="ARBA00022679"/>
    </source>
</evidence>
<evidence type="ECO:0000259" key="9">
    <source>
        <dbReference type="SMART" id="SM00479"/>
    </source>
</evidence>
<dbReference type="GO" id="GO:0003887">
    <property type="term" value="F:DNA-directed DNA polymerase activity"/>
    <property type="evidence" value="ECO:0007669"/>
    <property type="project" value="UniProtKB-KW"/>
</dbReference>
<dbReference type="EMBL" id="AYZK01000002">
    <property type="protein sequence ID" value="KRM87623.1"/>
    <property type="molecule type" value="Genomic_DNA"/>
</dbReference>
<dbReference type="Gene3D" id="3.30.70.240">
    <property type="match status" value="1"/>
</dbReference>
<dbReference type="Proteomes" id="UP000051789">
    <property type="component" value="Unassembled WGS sequence"/>
</dbReference>
<dbReference type="STRING" id="1423810.FD19_GL001143"/>
<dbReference type="PATRIC" id="fig|1423810.4.peg.1173"/>
<dbReference type="CDD" id="cd09755">
    <property type="entry name" value="Cas2_I-E"/>
    <property type="match status" value="1"/>
</dbReference>
<dbReference type="AlphaFoldDB" id="A0A0R2C7U0"/>
<dbReference type="GO" id="GO:0008408">
    <property type="term" value="F:3'-5' exonuclease activity"/>
    <property type="evidence" value="ECO:0007669"/>
    <property type="project" value="TreeGrafter"/>
</dbReference>
<dbReference type="GO" id="GO:0003676">
    <property type="term" value="F:nucleic acid binding"/>
    <property type="evidence" value="ECO:0007669"/>
    <property type="project" value="InterPro"/>
</dbReference>
<evidence type="ECO:0000256" key="8">
    <source>
        <dbReference type="ARBA" id="ARBA00070925"/>
    </source>
</evidence>
<organism evidence="10 11">
    <name type="scientific">Lacticaseibacillus thailandensis DSM 22698 = JCM 13996</name>
    <dbReference type="NCBI Taxonomy" id="1423810"/>
    <lineage>
        <taxon>Bacteria</taxon>
        <taxon>Bacillati</taxon>
        <taxon>Bacillota</taxon>
        <taxon>Bacilli</taxon>
        <taxon>Lactobacillales</taxon>
        <taxon>Lactobacillaceae</taxon>
        <taxon>Lacticaseibacillus</taxon>
    </lineage>
</organism>
<dbReference type="Pfam" id="PF09707">
    <property type="entry name" value="Cas_Cas2CT1978"/>
    <property type="match status" value="1"/>
</dbReference>
<dbReference type="InterPro" id="IPR036397">
    <property type="entry name" value="RNaseH_sf"/>
</dbReference>
<dbReference type="CDD" id="cd06127">
    <property type="entry name" value="DEDDh"/>
    <property type="match status" value="1"/>
</dbReference>
<dbReference type="Pfam" id="PF00929">
    <property type="entry name" value="RNase_T"/>
    <property type="match status" value="1"/>
</dbReference>
<keyword evidence="7" id="KW-0239">DNA-directed DNA polymerase</keyword>
<dbReference type="InterPro" id="IPR013520">
    <property type="entry name" value="Ribonucl_H"/>
</dbReference>
<dbReference type="RefSeq" id="WP_056969269.1">
    <property type="nucleotide sequence ID" value="NZ_AYZK01000002.1"/>
</dbReference>
<keyword evidence="11" id="KW-1185">Reference proteome</keyword>
<evidence type="ECO:0000313" key="10">
    <source>
        <dbReference type="EMBL" id="KRM87623.1"/>
    </source>
</evidence>
<evidence type="ECO:0000256" key="3">
    <source>
        <dbReference type="ARBA" id="ARBA00022705"/>
    </source>
</evidence>
<keyword evidence="3" id="KW-0235">DNA replication</keyword>